<sequence>MRTHLSLATTSIPAAINPLLQLSALPFAAGAAQQLLTLVAASISATINPFFSHRPFLATGAAQLLALAAASIPAAINPLLQSSHLLSNCYKYPSHNLISLKSIIFSIKPHQA</sequence>
<evidence type="ECO:0000313" key="1">
    <source>
        <dbReference type="EMBL" id="PQP91752.1"/>
    </source>
</evidence>
<reference evidence="1 2" key="1">
    <citation type="submission" date="2018-02" db="EMBL/GenBank/DDBJ databases">
        <title>Draft genome of wild Prunus yedoensis var. nudiflora.</title>
        <authorList>
            <person name="Baek S."/>
            <person name="Kim J.-H."/>
            <person name="Choi K."/>
            <person name="Kim G.-B."/>
            <person name="Cho A."/>
            <person name="Jang H."/>
            <person name="Shin C.-H."/>
            <person name="Yu H.-J."/>
            <person name="Mun J.-H."/>
        </authorList>
    </citation>
    <scope>NUCLEOTIDE SEQUENCE [LARGE SCALE GENOMIC DNA]</scope>
    <source>
        <strain evidence="2">cv. Jeju island</strain>
        <tissue evidence="1">Leaf</tissue>
    </source>
</reference>
<dbReference type="Proteomes" id="UP000250321">
    <property type="component" value="Unassembled WGS sequence"/>
</dbReference>
<evidence type="ECO:0000313" key="2">
    <source>
        <dbReference type="Proteomes" id="UP000250321"/>
    </source>
</evidence>
<keyword evidence="2" id="KW-1185">Reference proteome</keyword>
<gene>
    <name evidence="1" type="ORF">Pyn_06238</name>
</gene>
<proteinExistence type="predicted"/>
<protein>
    <submittedName>
        <fullName evidence="1">Uncharacterized protein</fullName>
    </submittedName>
</protein>
<accession>A0A314XF10</accession>
<dbReference type="EMBL" id="PJQY01002669">
    <property type="protein sequence ID" value="PQP91752.1"/>
    <property type="molecule type" value="Genomic_DNA"/>
</dbReference>
<dbReference type="AlphaFoldDB" id="A0A314XF10"/>
<comment type="caution">
    <text evidence="1">The sequence shown here is derived from an EMBL/GenBank/DDBJ whole genome shotgun (WGS) entry which is preliminary data.</text>
</comment>
<organism evidence="1 2">
    <name type="scientific">Prunus yedoensis var. nudiflora</name>
    <dbReference type="NCBI Taxonomy" id="2094558"/>
    <lineage>
        <taxon>Eukaryota</taxon>
        <taxon>Viridiplantae</taxon>
        <taxon>Streptophyta</taxon>
        <taxon>Embryophyta</taxon>
        <taxon>Tracheophyta</taxon>
        <taxon>Spermatophyta</taxon>
        <taxon>Magnoliopsida</taxon>
        <taxon>eudicotyledons</taxon>
        <taxon>Gunneridae</taxon>
        <taxon>Pentapetalae</taxon>
        <taxon>rosids</taxon>
        <taxon>fabids</taxon>
        <taxon>Rosales</taxon>
        <taxon>Rosaceae</taxon>
        <taxon>Amygdaloideae</taxon>
        <taxon>Amygdaleae</taxon>
        <taxon>Prunus</taxon>
    </lineage>
</organism>
<name>A0A314XF10_PRUYE</name>